<keyword evidence="5" id="KW-0448">Lipopolysaccharide biosynthesis</keyword>
<feature type="domain" description="Glycosyltransferase 2-like" evidence="8">
    <location>
        <begin position="6"/>
        <end position="167"/>
    </location>
</feature>
<proteinExistence type="predicted"/>
<dbReference type="Proteomes" id="UP000037175">
    <property type="component" value="Unassembled WGS sequence"/>
</dbReference>
<protein>
    <submittedName>
        <fullName evidence="9">Family 2 glycosyl transferase</fullName>
    </submittedName>
</protein>
<dbReference type="InterPro" id="IPR001173">
    <property type="entry name" value="Glyco_trans_2-like"/>
</dbReference>
<keyword evidence="7" id="KW-0472">Membrane</keyword>
<evidence type="ECO:0000256" key="2">
    <source>
        <dbReference type="ARBA" id="ARBA00022676"/>
    </source>
</evidence>
<dbReference type="GO" id="GO:0009103">
    <property type="term" value="P:lipopolysaccharide biosynthetic process"/>
    <property type="evidence" value="ECO:0007669"/>
    <property type="project" value="UniProtKB-KW"/>
</dbReference>
<dbReference type="GO" id="GO:0005886">
    <property type="term" value="C:plasma membrane"/>
    <property type="evidence" value="ECO:0007669"/>
    <property type="project" value="TreeGrafter"/>
</dbReference>
<organism evidence="9 10">
    <name type="scientific">Thermincola ferriacetica</name>
    <dbReference type="NCBI Taxonomy" id="281456"/>
    <lineage>
        <taxon>Bacteria</taxon>
        <taxon>Bacillati</taxon>
        <taxon>Bacillota</taxon>
        <taxon>Clostridia</taxon>
        <taxon>Eubacteriales</taxon>
        <taxon>Thermincolaceae</taxon>
        <taxon>Thermincola</taxon>
    </lineage>
</organism>
<comment type="caution">
    <text evidence="9">The sequence shown here is derived from an EMBL/GenBank/DDBJ whole genome shotgun (WGS) entry which is preliminary data.</text>
</comment>
<dbReference type="Gene3D" id="3.90.550.10">
    <property type="entry name" value="Spore Coat Polysaccharide Biosynthesis Protein SpsA, Chain A"/>
    <property type="match status" value="1"/>
</dbReference>
<evidence type="ECO:0000259" key="8">
    <source>
        <dbReference type="Pfam" id="PF00535"/>
    </source>
</evidence>
<dbReference type="AlphaFoldDB" id="A0A0L6W159"/>
<keyword evidence="6" id="KW-1133">Transmembrane helix</keyword>
<dbReference type="InterPro" id="IPR029044">
    <property type="entry name" value="Nucleotide-diphossugar_trans"/>
</dbReference>
<keyword evidence="10" id="KW-1185">Reference proteome</keyword>
<evidence type="ECO:0000256" key="4">
    <source>
        <dbReference type="ARBA" id="ARBA00022692"/>
    </source>
</evidence>
<keyword evidence="1" id="KW-1003">Cell membrane</keyword>
<evidence type="ECO:0000313" key="10">
    <source>
        <dbReference type="Proteomes" id="UP000037175"/>
    </source>
</evidence>
<dbReference type="PANTHER" id="PTHR48090:SF3">
    <property type="entry name" value="UNDECAPRENYL-PHOSPHATE 4-DEOXY-4-FORMAMIDO-L-ARABINOSE TRANSFERASE"/>
    <property type="match status" value="1"/>
</dbReference>
<evidence type="ECO:0000256" key="3">
    <source>
        <dbReference type="ARBA" id="ARBA00022679"/>
    </source>
</evidence>
<keyword evidence="3 9" id="KW-0808">Transferase</keyword>
<accession>A0A0L6W159</accession>
<dbReference type="RefSeq" id="WP_013119402.1">
    <property type="nucleotide sequence ID" value="NZ_LGTE01000016.1"/>
</dbReference>
<evidence type="ECO:0000256" key="6">
    <source>
        <dbReference type="ARBA" id="ARBA00022989"/>
    </source>
</evidence>
<dbReference type="EMBL" id="LGTE01000016">
    <property type="protein sequence ID" value="KNZ69118.1"/>
    <property type="molecule type" value="Genomic_DNA"/>
</dbReference>
<dbReference type="PATRIC" id="fig|281456.6.peg.2348"/>
<reference evidence="10" key="1">
    <citation type="submission" date="2015-07" db="EMBL/GenBank/DDBJ databases">
        <title>Complete Genome of Thermincola ferriacetica strain Z-0001T.</title>
        <authorList>
            <person name="Lusk B."/>
            <person name="Badalamenti J.P."/>
            <person name="Parameswaran P."/>
            <person name="Bond D.R."/>
            <person name="Torres C.I."/>
        </authorList>
    </citation>
    <scope>NUCLEOTIDE SEQUENCE [LARGE SCALE GENOMIC DNA]</scope>
    <source>
        <strain evidence="10">Z-0001</strain>
    </source>
</reference>
<evidence type="ECO:0000256" key="7">
    <source>
        <dbReference type="ARBA" id="ARBA00023136"/>
    </source>
</evidence>
<name>A0A0L6W159_9FIRM</name>
<dbReference type="PANTHER" id="PTHR48090">
    <property type="entry name" value="UNDECAPRENYL-PHOSPHATE 4-DEOXY-4-FORMAMIDO-L-ARABINOSE TRANSFERASE-RELATED"/>
    <property type="match status" value="1"/>
</dbReference>
<sequence length="246" mass="28244">MEVTYSVVIPVYNAKKTLPELLQLLGTFFEDKLRKSYEIILVDDYSLDNSWAKILELAARDSRIKAVKLAGNFGQHNAIVCGLHYCRGEYVITMDDDLQHNPDDILKLINKMEETRADAVIAKLTEKKHGWLKRLASDLNRKLAEIAINKPKGLYLSSFRLIKRQVVDGMLEIDFPYPYIPALIFRVTANVVNADVEHRPRKYGASNYSAYKMFKLAGQLTINNRLIMKLIRKDKPAYIVEKVINL</sequence>
<evidence type="ECO:0000256" key="1">
    <source>
        <dbReference type="ARBA" id="ARBA00022475"/>
    </source>
</evidence>
<keyword evidence="2" id="KW-0328">Glycosyltransferase</keyword>
<evidence type="ECO:0000256" key="5">
    <source>
        <dbReference type="ARBA" id="ARBA00022985"/>
    </source>
</evidence>
<dbReference type="GO" id="GO:0099621">
    <property type="term" value="F:undecaprenyl-phosphate 4-deoxy-4-formamido-L-arabinose transferase activity"/>
    <property type="evidence" value="ECO:0007669"/>
    <property type="project" value="TreeGrafter"/>
</dbReference>
<gene>
    <name evidence="9" type="ORF">Tfer_2222</name>
</gene>
<dbReference type="Pfam" id="PF00535">
    <property type="entry name" value="Glycos_transf_2"/>
    <property type="match status" value="1"/>
</dbReference>
<dbReference type="CDD" id="cd04187">
    <property type="entry name" value="DPM1_like_bac"/>
    <property type="match status" value="1"/>
</dbReference>
<evidence type="ECO:0000313" key="9">
    <source>
        <dbReference type="EMBL" id="KNZ69118.1"/>
    </source>
</evidence>
<keyword evidence="4" id="KW-0812">Transmembrane</keyword>
<dbReference type="SUPFAM" id="SSF53448">
    <property type="entry name" value="Nucleotide-diphospho-sugar transferases"/>
    <property type="match status" value="1"/>
</dbReference>
<dbReference type="InterPro" id="IPR050256">
    <property type="entry name" value="Glycosyltransferase_2"/>
</dbReference>